<dbReference type="PANTHER" id="PTHR43820">
    <property type="entry name" value="HIGH-AFFINITY BRANCHED-CHAIN AMINO ACID TRANSPORT ATP-BINDING PROTEIN LIVF"/>
    <property type="match status" value="1"/>
</dbReference>
<dbReference type="AlphaFoldDB" id="A0A1T2KWP1"/>
<comment type="similarity">
    <text evidence="1">Belongs to the ABC transporter superfamily.</text>
</comment>
<dbReference type="InterPro" id="IPR052156">
    <property type="entry name" value="BCAA_Transport_ATP-bd_LivF"/>
</dbReference>
<evidence type="ECO:0000313" key="5">
    <source>
        <dbReference type="Proteomes" id="UP000190896"/>
    </source>
</evidence>
<keyword evidence="3" id="KW-0029">Amino-acid transport</keyword>
<comment type="caution">
    <text evidence="4">The sequence shown here is derived from an EMBL/GenBank/DDBJ whole genome shotgun (WGS) entry which is preliminary data.</text>
</comment>
<name>A0A1T2KWP1_9GAMM</name>
<evidence type="ECO:0000256" key="3">
    <source>
        <dbReference type="ARBA" id="ARBA00022970"/>
    </source>
</evidence>
<evidence type="ECO:0000256" key="1">
    <source>
        <dbReference type="ARBA" id="ARBA00005417"/>
    </source>
</evidence>
<sequence>MTNPKVLILDEATEGLAPLVREEIWQGLEILKQRGESILVIDKNLDALLRIADRHHIMEKGQVVWRGDSPELAGDESLESRYLGV</sequence>
<evidence type="ECO:0008006" key="6">
    <source>
        <dbReference type="Google" id="ProtNLM"/>
    </source>
</evidence>
<reference evidence="4 5" key="1">
    <citation type="submission" date="2016-11" db="EMBL/GenBank/DDBJ databases">
        <title>Mixed transmission modes and dynamic genome evolution in an obligate animal-bacterial symbiosis.</title>
        <authorList>
            <person name="Russell S.L."/>
            <person name="Corbett-Detig R.B."/>
            <person name="Cavanaugh C.M."/>
        </authorList>
    </citation>
    <scope>NUCLEOTIDE SEQUENCE [LARGE SCALE GENOMIC DNA]</scope>
    <source>
        <strain evidence="4">Se-Cadez</strain>
    </source>
</reference>
<gene>
    <name evidence="4" type="ORF">BOW51_03715</name>
</gene>
<dbReference type="PANTHER" id="PTHR43820:SF2">
    <property type="entry name" value="ABC TRANSPORTER ATP-BINDING PROTEIN"/>
    <property type="match status" value="1"/>
</dbReference>
<organism evidence="4 5">
    <name type="scientific">Solemya velesiana gill symbiont</name>
    <dbReference type="NCBI Taxonomy" id="1918948"/>
    <lineage>
        <taxon>Bacteria</taxon>
        <taxon>Pseudomonadati</taxon>
        <taxon>Pseudomonadota</taxon>
        <taxon>Gammaproteobacteria</taxon>
        <taxon>sulfur-oxidizing symbionts</taxon>
    </lineage>
</organism>
<dbReference type="GO" id="GO:0015658">
    <property type="term" value="F:branched-chain amino acid transmembrane transporter activity"/>
    <property type="evidence" value="ECO:0007669"/>
    <property type="project" value="TreeGrafter"/>
</dbReference>
<dbReference type="Gene3D" id="3.40.50.300">
    <property type="entry name" value="P-loop containing nucleotide triphosphate hydrolases"/>
    <property type="match status" value="1"/>
</dbReference>
<keyword evidence="2" id="KW-0813">Transport</keyword>
<dbReference type="InterPro" id="IPR027417">
    <property type="entry name" value="P-loop_NTPase"/>
</dbReference>
<dbReference type="EMBL" id="MPRJ01000016">
    <property type="protein sequence ID" value="OOZ37166.1"/>
    <property type="molecule type" value="Genomic_DNA"/>
</dbReference>
<evidence type="ECO:0000256" key="2">
    <source>
        <dbReference type="ARBA" id="ARBA00022448"/>
    </source>
</evidence>
<keyword evidence="5" id="KW-1185">Reference proteome</keyword>
<protein>
    <recommendedName>
        <fullName evidence="6">Branched-chain amino acid ATP-binding cassette transporter C-terminal domain-containing protein</fullName>
    </recommendedName>
</protein>
<evidence type="ECO:0000313" key="4">
    <source>
        <dbReference type="EMBL" id="OOZ37166.1"/>
    </source>
</evidence>
<dbReference type="Proteomes" id="UP000190896">
    <property type="component" value="Unassembled WGS sequence"/>
</dbReference>
<proteinExistence type="inferred from homology"/>
<dbReference type="GO" id="GO:0015807">
    <property type="term" value="P:L-amino acid transport"/>
    <property type="evidence" value="ECO:0007669"/>
    <property type="project" value="TreeGrafter"/>
</dbReference>
<accession>A0A1T2KWP1</accession>
<dbReference type="SUPFAM" id="SSF52540">
    <property type="entry name" value="P-loop containing nucleoside triphosphate hydrolases"/>
    <property type="match status" value="1"/>
</dbReference>